<proteinExistence type="predicted"/>
<organism evidence="1 2">
    <name type="scientific">Cetraspora pellucida</name>
    <dbReference type="NCBI Taxonomy" id="1433469"/>
    <lineage>
        <taxon>Eukaryota</taxon>
        <taxon>Fungi</taxon>
        <taxon>Fungi incertae sedis</taxon>
        <taxon>Mucoromycota</taxon>
        <taxon>Glomeromycotina</taxon>
        <taxon>Glomeromycetes</taxon>
        <taxon>Diversisporales</taxon>
        <taxon>Gigasporaceae</taxon>
        <taxon>Cetraspora</taxon>
    </lineage>
</organism>
<keyword evidence="2" id="KW-1185">Reference proteome</keyword>
<dbReference type="EMBL" id="CAJVPW010001082">
    <property type="protein sequence ID" value="CAG8474843.1"/>
    <property type="molecule type" value="Genomic_DNA"/>
</dbReference>
<gene>
    <name evidence="1" type="ORF">SPELUC_LOCUS1861</name>
</gene>
<evidence type="ECO:0000313" key="1">
    <source>
        <dbReference type="EMBL" id="CAG8474843.1"/>
    </source>
</evidence>
<accession>A0ACA9KI12</accession>
<dbReference type="Proteomes" id="UP000789366">
    <property type="component" value="Unassembled WGS sequence"/>
</dbReference>
<protein>
    <submittedName>
        <fullName evidence="1">12470_t:CDS:1</fullName>
    </submittedName>
</protein>
<reference evidence="1" key="1">
    <citation type="submission" date="2021-06" db="EMBL/GenBank/DDBJ databases">
        <authorList>
            <person name="Kallberg Y."/>
            <person name="Tangrot J."/>
            <person name="Rosling A."/>
        </authorList>
    </citation>
    <scope>NUCLEOTIDE SEQUENCE</scope>
    <source>
        <strain evidence="1">28 12/20/2015</strain>
    </source>
</reference>
<evidence type="ECO:0000313" key="2">
    <source>
        <dbReference type="Proteomes" id="UP000789366"/>
    </source>
</evidence>
<comment type="caution">
    <text evidence="1">The sequence shown here is derived from an EMBL/GenBank/DDBJ whole genome shotgun (WGS) entry which is preliminary data.</text>
</comment>
<name>A0ACA9KI12_9GLOM</name>
<sequence>MAIQKMCRNIETSLLLNSLLGTTANEFNTKFELQQLREPKLCSKNIIQEVIHLSKVPSRLSIDFDICNS</sequence>